<comment type="caution">
    <text evidence="1">The sequence shown here is derived from an EMBL/GenBank/DDBJ whole genome shotgun (WGS) entry which is preliminary data.</text>
</comment>
<dbReference type="Proteomes" id="UP000548476">
    <property type="component" value="Unassembled WGS sequence"/>
</dbReference>
<keyword evidence="1" id="KW-0223">Dioxygenase</keyword>
<reference evidence="1 2" key="1">
    <citation type="submission" date="2020-08" db="EMBL/GenBank/DDBJ databases">
        <title>Genomic Encyclopedia of Type Strains, Phase IV (KMG-IV): sequencing the most valuable type-strain genomes for metagenomic binning, comparative biology and taxonomic classification.</title>
        <authorList>
            <person name="Goeker M."/>
        </authorList>
    </citation>
    <scope>NUCLEOTIDE SEQUENCE [LARGE SCALE GENOMIC DNA]</scope>
    <source>
        <strain evidence="1 2">YIM 65646</strain>
    </source>
</reference>
<organism evidence="1 2">
    <name type="scientific">Phytomonospora endophytica</name>
    <dbReference type="NCBI Taxonomy" id="714109"/>
    <lineage>
        <taxon>Bacteria</taxon>
        <taxon>Bacillati</taxon>
        <taxon>Actinomycetota</taxon>
        <taxon>Actinomycetes</taxon>
        <taxon>Micromonosporales</taxon>
        <taxon>Micromonosporaceae</taxon>
        <taxon>Phytomonospora</taxon>
    </lineage>
</organism>
<evidence type="ECO:0000313" key="1">
    <source>
        <dbReference type="EMBL" id="MBB6038966.1"/>
    </source>
</evidence>
<dbReference type="InterPro" id="IPR014710">
    <property type="entry name" value="RmlC-like_jellyroll"/>
</dbReference>
<proteinExistence type="predicted"/>
<dbReference type="SUPFAM" id="SSF51182">
    <property type="entry name" value="RmlC-like cupins"/>
    <property type="match status" value="1"/>
</dbReference>
<dbReference type="Gene3D" id="2.60.120.10">
    <property type="entry name" value="Jelly Rolls"/>
    <property type="match status" value="1"/>
</dbReference>
<sequence length="107" mass="11546">MHDLPLLIREHIEKAHADERGRSAHLLLHEGPLRQTIIALTTGSALDEHDAPTAASLQVLYGGVCVTTAEGEETKISLGQLHEIPQTRHSLKATDDAVVLLTAVTET</sequence>
<accession>A0A841FSE4</accession>
<name>A0A841FSE4_9ACTN</name>
<keyword evidence="2" id="KW-1185">Reference proteome</keyword>
<dbReference type="AlphaFoldDB" id="A0A841FSE4"/>
<protein>
    <submittedName>
        <fullName evidence="1">Quercetin dioxygenase-like cupin family protein</fullName>
    </submittedName>
</protein>
<gene>
    <name evidence="1" type="ORF">HNR73_006855</name>
</gene>
<dbReference type="InterPro" id="IPR011051">
    <property type="entry name" value="RmlC_Cupin_sf"/>
</dbReference>
<keyword evidence="1" id="KW-0560">Oxidoreductase</keyword>
<dbReference type="EMBL" id="JACHGT010000019">
    <property type="protein sequence ID" value="MBB6038966.1"/>
    <property type="molecule type" value="Genomic_DNA"/>
</dbReference>
<dbReference type="RefSeq" id="WP_184791923.1">
    <property type="nucleotide sequence ID" value="NZ_BONT01000055.1"/>
</dbReference>
<evidence type="ECO:0000313" key="2">
    <source>
        <dbReference type="Proteomes" id="UP000548476"/>
    </source>
</evidence>
<dbReference type="GO" id="GO:0051213">
    <property type="term" value="F:dioxygenase activity"/>
    <property type="evidence" value="ECO:0007669"/>
    <property type="project" value="UniProtKB-KW"/>
</dbReference>